<keyword evidence="6" id="KW-1185">Reference proteome</keyword>
<feature type="region of interest" description="Disordered" evidence="3">
    <location>
        <begin position="1"/>
        <end position="70"/>
    </location>
</feature>
<dbReference type="EMBL" id="JAXIOK010000014">
    <property type="protein sequence ID" value="KAK4755351.1"/>
    <property type="molecule type" value="Genomic_DNA"/>
</dbReference>
<protein>
    <recommendedName>
        <fullName evidence="4">Remorin C-terminal domain-containing protein</fullName>
    </recommendedName>
</protein>
<dbReference type="AlphaFoldDB" id="A0AAN7JWX6"/>
<feature type="domain" description="Remorin C-terminal" evidence="4">
    <location>
        <begin position="283"/>
        <end position="346"/>
    </location>
</feature>
<feature type="compositionally biased region" description="Basic and acidic residues" evidence="3">
    <location>
        <begin position="13"/>
        <end position="28"/>
    </location>
</feature>
<feature type="region of interest" description="Disordered" evidence="3">
    <location>
        <begin position="181"/>
        <end position="234"/>
    </location>
</feature>
<dbReference type="Pfam" id="PF03763">
    <property type="entry name" value="Remorin_C"/>
    <property type="match status" value="1"/>
</dbReference>
<proteinExistence type="inferred from homology"/>
<feature type="region of interest" description="Disordered" evidence="3">
    <location>
        <begin position="84"/>
        <end position="106"/>
    </location>
</feature>
<evidence type="ECO:0000256" key="2">
    <source>
        <dbReference type="SAM" id="Coils"/>
    </source>
</evidence>
<sequence>MNRNVTSLIPAGDNKKQPGGEREGERGRAVRCPCQEPRQEASAVLVTRRQTVTDTAGSPLSPLSGGRPLPSKWEDAERWICSPISAGDRAPLPRSRTKSKSGPLEQPSNYIEYAGGQHGGFYSPVAAAVELEGWTTGGFSGAGSSFSTGVFPAYESRAVSCVVENDSKGVNRWLDERLESTGSADNGADRVASRRDMATQMSPDSSVCSSPKRRTSVGPYAHPPRTKLEEEARDSQRIQRLNFVSLSKRHAAWFKKRDQSASKDDSSYDVFTAEVRGSLPVDIRAEREEAKITAWENLQKAKAEAAIRKLEAKLEKKRLSSMDRILKRLRRAELKAQEMRRRWAADDRPRDHPGNTIKQRTACKQHLRSNILHCFH</sequence>
<evidence type="ECO:0000256" key="1">
    <source>
        <dbReference type="ARBA" id="ARBA00005711"/>
    </source>
</evidence>
<dbReference type="PANTHER" id="PTHR31471:SF2">
    <property type="entry name" value="REMORIN FAMILY PROTEIN"/>
    <property type="match status" value="1"/>
</dbReference>
<evidence type="ECO:0000256" key="3">
    <source>
        <dbReference type="SAM" id="MobiDB-lite"/>
    </source>
</evidence>
<feature type="compositionally biased region" description="Basic and acidic residues" evidence="3">
    <location>
        <begin position="187"/>
        <end position="197"/>
    </location>
</feature>
<dbReference type="Proteomes" id="UP001345219">
    <property type="component" value="Chromosome 8"/>
</dbReference>
<dbReference type="PANTHER" id="PTHR31471">
    <property type="entry name" value="OS02G0116800 PROTEIN"/>
    <property type="match status" value="1"/>
</dbReference>
<accession>A0AAN7JWX6</accession>
<dbReference type="InterPro" id="IPR005516">
    <property type="entry name" value="Remorin_C"/>
</dbReference>
<feature type="compositionally biased region" description="Polar residues" evidence="3">
    <location>
        <begin position="199"/>
        <end position="209"/>
    </location>
</feature>
<organism evidence="5 6">
    <name type="scientific">Trapa incisa</name>
    <dbReference type="NCBI Taxonomy" id="236973"/>
    <lineage>
        <taxon>Eukaryota</taxon>
        <taxon>Viridiplantae</taxon>
        <taxon>Streptophyta</taxon>
        <taxon>Embryophyta</taxon>
        <taxon>Tracheophyta</taxon>
        <taxon>Spermatophyta</taxon>
        <taxon>Magnoliopsida</taxon>
        <taxon>eudicotyledons</taxon>
        <taxon>Gunneridae</taxon>
        <taxon>Pentapetalae</taxon>
        <taxon>rosids</taxon>
        <taxon>malvids</taxon>
        <taxon>Myrtales</taxon>
        <taxon>Lythraceae</taxon>
        <taxon>Trapa</taxon>
    </lineage>
</organism>
<comment type="caution">
    <text evidence="5">The sequence shown here is derived from an EMBL/GenBank/DDBJ whole genome shotgun (WGS) entry which is preliminary data.</text>
</comment>
<gene>
    <name evidence="5" type="ORF">SAY87_009108</name>
</gene>
<evidence type="ECO:0000259" key="4">
    <source>
        <dbReference type="Pfam" id="PF03763"/>
    </source>
</evidence>
<feature type="coiled-coil region" evidence="2">
    <location>
        <begin position="300"/>
        <end position="342"/>
    </location>
</feature>
<feature type="compositionally biased region" description="Low complexity" evidence="3">
    <location>
        <begin position="57"/>
        <end position="70"/>
    </location>
</feature>
<evidence type="ECO:0000313" key="5">
    <source>
        <dbReference type="EMBL" id="KAK4755351.1"/>
    </source>
</evidence>
<name>A0AAN7JWX6_9MYRT</name>
<evidence type="ECO:0000313" key="6">
    <source>
        <dbReference type="Proteomes" id="UP001345219"/>
    </source>
</evidence>
<keyword evidence="2" id="KW-0175">Coiled coil</keyword>
<reference evidence="5 6" key="1">
    <citation type="journal article" date="2023" name="Hortic Res">
        <title>Pangenome of water caltrop reveals structural variations and asymmetric subgenome divergence after allopolyploidization.</title>
        <authorList>
            <person name="Zhang X."/>
            <person name="Chen Y."/>
            <person name="Wang L."/>
            <person name="Yuan Y."/>
            <person name="Fang M."/>
            <person name="Shi L."/>
            <person name="Lu R."/>
            <person name="Comes H.P."/>
            <person name="Ma Y."/>
            <person name="Chen Y."/>
            <person name="Huang G."/>
            <person name="Zhou Y."/>
            <person name="Zheng Z."/>
            <person name="Qiu Y."/>
        </authorList>
    </citation>
    <scope>NUCLEOTIDE SEQUENCE [LARGE SCALE GENOMIC DNA]</scope>
    <source>
        <tissue evidence="5">Roots</tissue>
    </source>
</reference>
<comment type="similarity">
    <text evidence="1">Belongs to the remorin family.</text>
</comment>